<sequence>MDEEELQQLGLSKPEAIPLAKSIKNVFLGDAPIKPSGGIEVSGTLGLAMAINLHSRIASRVLLQLIHCPYKKEDDIYKVTKGLSWEDWFDVSQTIRVDVTAQRSNLQSLNFITLRIKDAVCDRFRDLCGERPSIETGTPDVRIMAFLDATHISIYLDTSGEALFKRGWRDEKGAAPLKENLAAGILAFTGWQAKQPLYDPMCGSGTFLIEAAQIARHIPPGAIRAGLMEELEPEDQGVEPVRKAYTDTLLNDVDTDADADADADEDEEIQKESLSQSAQDTPQAVSEEQSASTKPVWSAPILVDSGKPLEIKTTPQDLMPIVPKRVQKAEPEDASRTSKSRFEKKGGEAYFAGSNKTLKFKPSRVDLVGVYQGFGFLRLKPFQTQPEKELWGLLKKVAQLEMQRYQEVPLQIAGSDINEQMIRVVRHNWRMARLPGQPNVRQVDALMVKSPFKSQMSNPGVMLFNPPYGERIELKGGRGARYEEDTYEVVEPEKKMRGARDPLPKNFTDPAFVDFLSKFGRHLKEEFAGWQIDILTADMGLPGQMRMKETKRTPLFNGSIECRLFRFEIREFQKRQEQTPIQTNDPTES</sequence>
<feature type="compositionally biased region" description="Acidic residues" evidence="4">
    <location>
        <begin position="260"/>
        <end position="269"/>
    </location>
</feature>
<accession>A0A1W2A822</accession>
<evidence type="ECO:0000256" key="1">
    <source>
        <dbReference type="ARBA" id="ARBA00022603"/>
    </source>
</evidence>
<feature type="compositionally biased region" description="Polar residues" evidence="4">
    <location>
        <begin position="272"/>
        <end position="295"/>
    </location>
</feature>
<proteinExistence type="predicted"/>
<dbReference type="PROSITE" id="PS01261">
    <property type="entry name" value="UPF0020"/>
    <property type="match status" value="1"/>
</dbReference>
<dbReference type="PANTHER" id="PTHR47313:SF1">
    <property type="entry name" value="RIBOSOMAL RNA LARGE SUBUNIT METHYLTRANSFERASE K_L"/>
    <property type="match status" value="1"/>
</dbReference>
<dbReference type="Proteomes" id="UP000192708">
    <property type="component" value="Unassembled WGS sequence"/>
</dbReference>
<name>A0A1W2A822_9BURK</name>
<organism evidence="6 7">
    <name type="scientific">Polynucleobacter kasalickyi</name>
    <dbReference type="NCBI Taxonomy" id="1938817"/>
    <lineage>
        <taxon>Bacteria</taxon>
        <taxon>Pseudomonadati</taxon>
        <taxon>Pseudomonadota</taxon>
        <taxon>Betaproteobacteria</taxon>
        <taxon>Burkholderiales</taxon>
        <taxon>Burkholderiaceae</taxon>
        <taxon>Polynucleobacter</taxon>
    </lineage>
</organism>
<evidence type="ECO:0000313" key="6">
    <source>
        <dbReference type="EMBL" id="SMC56733.1"/>
    </source>
</evidence>
<keyword evidence="2" id="KW-0808">Transferase</keyword>
<dbReference type="SUPFAM" id="SSF53335">
    <property type="entry name" value="S-adenosyl-L-methionine-dependent methyltransferases"/>
    <property type="match status" value="1"/>
</dbReference>
<dbReference type="GO" id="GO:0008990">
    <property type="term" value="F:rRNA (guanine-N2-)-methyltransferase activity"/>
    <property type="evidence" value="ECO:0007669"/>
    <property type="project" value="TreeGrafter"/>
</dbReference>
<evidence type="ECO:0000256" key="2">
    <source>
        <dbReference type="ARBA" id="ARBA00022679"/>
    </source>
</evidence>
<dbReference type="EMBL" id="FWXJ01000008">
    <property type="protein sequence ID" value="SMC56733.1"/>
    <property type="molecule type" value="Genomic_DNA"/>
</dbReference>
<dbReference type="Gene3D" id="3.30.2130.30">
    <property type="match status" value="1"/>
</dbReference>
<feature type="region of interest" description="Disordered" evidence="4">
    <location>
        <begin position="260"/>
        <end position="343"/>
    </location>
</feature>
<feature type="compositionally biased region" description="Basic and acidic residues" evidence="4">
    <location>
        <begin position="327"/>
        <end position="343"/>
    </location>
</feature>
<dbReference type="InterPro" id="IPR053943">
    <property type="entry name" value="RlmKL-like_Mtase_CS"/>
</dbReference>
<keyword evidence="3" id="KW-0694">RNA-binding</keyword>
<dbReference type="Pfam" id="PF02926">
    <property type="entry name" value="THUMP"/>
    <property type="match status" value="1"/>
</dbReference>
<dbReference type="InterPro" id="IPR004114">
    <property type="entry name" value="THUMP_dom"/>
</dbReference>
<evidence type="ECO:0000313" key="7">
    <source>
        <dbReference type="Proteomes" id="UP000192708"/>
    </source>
</evidence>
<evidence type="ECO:0000256" key="4">
    <source>
        <dbReference type="SAM" id="MobiDB-lite"/>
    </source>
</evidence>
<dbReference type="InterPro" id="IPR029063">
    <property type="entry name" value="SAM-dependent_MTases_sf"/>
</dbReference>
<keyword evidence="1 6" id="KW-0489">Methyltransferase</keyword>
<protein>
    <submittedName>
        <fullName evidence="6">Putative RNA methylase family UPF0020</fullName>
    </submittedName>
</protein>
<keyword evidence="7" id="KW-1185">Reference proteome</keyword>
<dbReference type="GO" id="GO:0003723">
    <property type="term" value="F:RNA binding"/>
    <property type="evidence" value="ECO:0007669"/>
    <property type="project" value="UniProtKB-UniRule"/>
</dbReference>
<evidence type="ECO:0000259" key="5">
    <source>
        <dbReference type="PROSITE" id="PS51165"/>
    </source>
</evidence>
<dbReference type="PROSITE" id="PS51165">
    <property type="entry name" value="THUMP"/>
    <property type="match status" value="1"/>
</dbReference>
<dbReference type="PANTHER" id="PTHR47313">
    <property type="entry name" value="RIBOSOMAL RNA LARGE SUBUNIT METHYLTRANSFERASE K/L"/>
    <property type="match status" value="1"/>
</dbReference>
<dbReference type="STRING" id="1938817.SAMN06296008_10814"/>
<feature type="domain" description="THUMP" evidence="5">
    <location>
        <begin position="47"/>
        <end position="158"/>
    </location>
</feature>
<dbReference type="GO" id="GO:0070043">
    <property type="term" value="F:rRNA (guanine-N7-)-methyltransferase activity"/>
    <property type="evidence" value="ECO:0007669"/>
    <property type="project" value="TreeGrafter"/>
</dbReference>
<dbReference type="Pfam" id="PF01170">
    <property type="entry name" value="UPF0020"/>
    <property type="match status" value="2"/>
</dbReference>
<reference evidence="6 7" key="1">
    <citation type="submission" date="2017-04" db="EMBL/GenBank/DDBJ databases">
        <authorList>
            <person name="Afonso C.L."/>
            <person name="Miller P.J."/>
            <person name="Scott M.A."/>
            <person name="Spackman E."/>
            <person name="Goraichik I."/>
            <person name="Dimitrov K.M."/>
            <person name="Suarez D.L."/>
            <person name="Swayne D.E."/>
        </authorList>
    </citation>
    <scope>NUCLEOTIDE SEQUENCE [LARGE SCALE GENOMIC DNA]</scope>
    <source>
        <strain evidence="6 7">VK13</strain>
    </source>
</reference>
<dbReference type="CDD" id="cd11715">
    <property type="entry name" value="THUMP_AdoMetMT"/>
    <property type="match status" value="1"/>
</dbReference>
<gene>
    <name evidence="6" type="ORF">SAMN06296008_10814</name>
</gene>
<dbReference type="InterPro" id="IPR000241">
    <property type="entry name" value="RlmKL-like_Mtase"/>
</dbReference>
<evidence type="ECO:0000256" key="3">
    <source>
        <dbReference type="PROSITE-ProRule" id="PRU00529"/>
    </source>
</evidence>
<dbReference type="Gene3D" id="3.40.50.150">
    <property type="entry name" value="Vaccinia Virus protein VP39"/>
    <property type="match status" value="2"/>
</dbReference>
<dbReference type="SMART" id="SM00981">
    <property type="entry name" value="THUMP"/>
    <property type="match status" value="1"/>
</dbReference>
<dbReference type="AlphaFoldDB" id="A0A1W2A822"/>